<name>E6Q5P7_9ZZZZ</name>
<reference evidence="2" key="1">
    <citation type="submission" date="2009-10" db="EMBL/GenBank/DDBJ databases">
        <title>Diversity of trophic interactions inside an arsenic-rich microbial ecosystem.</title>
        <authorList>
            <person name="Bertin P.N."/>
            <person name="Heinrich-Salmeron A."/>
            <person name="Pelletier E."/>
            <person name="Goulhen-Chollet F."/>
            <person name="Arsene-Ploetze F."/>
            <person name="Gallien S."/>
            <person name="Calteau A."/>
            <person name="Vallenet D."/>
            <person name="Casiot C."/>
            <person name="Chane-Woon-Ming B."/>
            <person name="Giloteaux L."/>
            <person name="Barakat M."/>
            <person name="Bonnefoy V."/>
            <person name="Bruneel O."/>
            <person name="Chandler M."/>
            <person name="Cleiss J."/>
            <person name="Duran R."/>
            <person name="Elbaz-Poulichet F."/>
            <person name="Fonknechten N."/>
            <person name="Lauga B."/>
            <person name="Mornico D."/>
            <person name="Ortet P."/>
            <person name="Schaeffer C."/>
            <person name="Siguier P."/>
            <person name="Alexander Thil Smith A."/>
            <person name="Van Dorsselaer A."/>
            <person name="Weissenbach J."/>
            <person name="Medigue C."/>
            <person name="Le Paslier D."/>
        </authorList>
    </citation>
    <scope>NUCLEOTIDE SEQUENCE</scope>
</reference>
<evidence type="ECO:0000313" key="2">
    <source>
        <dbReference type="EMBL" id="CBI02518.1"/>
    </source>
</evidence>
<organism evidence="2">
    <name type="scientific">mine drainage metagenome</name>
    <dbReference type="NCBI Taxonomy" id="410659"/>
    <lineage>
        <taxon>unclassified sequences</taxon>
        <taxon>metagenomes</taxon>
        <taxon>ecological metagenomes</taxon>
    </lineage>
</organism>
<evidence type="ECO:0000256" key="1">
    <source>
        <dbReference type="SAM" id="Phobius"/>
    </source>
</evidence>
<proteinExistence type="predicted"/>
<dbReference type="AlphaFoldDB" id="E6Q5P7"/>
<comment type="caution">
    <text evidence="2">The sequence shown here is derived from an EMBL/GenBank/DDBJ whole genome shotgun (WGS) entry which is preliminary data.</text>
</comment>
<feature type="transmembrane region" description="Helical" evidence="1">
    <location>
        <begin position="293"/>
        <end position="315"/>
    </location>
</feature>
<keyword evidence="1" id="KW-1133">Transmembrane helix</keyword>
<accession>E6Q5P7</accession>
<keyword evidence="1" id="KW-0472">Membrane</keyword>
<protein>
    <submittedName>
        <fullName evidence="2">Uncharacterized protein</fullName>
    </submittedName>
</protein>
<gene>
    <name evidence="2" type="ORF">CARN4_1180</name>
</gene>
<dbReference type="EMBL" id="CABO01000038">
    <property type="protein sequence ID" value="CBI02518.1"/>
    <property type="molecule type" value="Genomic_DNA"/>
</dbReference>
<sequence>MTAMQERQENDDRSQRAVPYQIGVGYLGCRKFTRNAQKSAKAAADLLIVYQNRLQKSFSFSVIDFDLFLHDYPTESGDGALIDSNRTLDRKKFWDATNKVIEDAKTKLDGKYPGNWPVTTLPSNWIVFTEVPFTDGYYGYYGKNLYVCSLATWNRRIAPPSALEFVVRMVQRACLCNFFDVRSHYATRGCVADYTEYLMDARLFVLTGAVCTECETRMREGSASDNVVRDLQTLLDRTWFGGFQDPGSPASLIRKLYGYDVYVSKSIEPRPFEGTWRAFWGQLVADAGKRASFLIWGSASVFLWSLVIAWVFMLLHFSIRF</sequence>
<keyword evidence="1" id="KW-0812">Transmembrane</keyword>